<dbReference type="AlphaFoldDB" id="A0A6A5BKH5"/>
<gene>
    <name evidence="2" type="ORF">FDP41_008566</name>
</gene>
<feature type="compositionally biased region" description="Low complexity" evidence="1">
    <location>
        <begin position="16"/>
        <end position="46"/>
    </location>
</feature>
<evidence type="ECO:0000256" key="1">
    <source>
        <dbReference type="SAM" id="MobiDB-lite"/>
    </source>
</evidence>
<dbReference type="RefSeq" id="XP_044558072.1">
    <property type="nucleotide sequence ID" value="XM_044712433.1"/>
</dbReference>
<dbReference type="GeneID" id="68115784"/>
<dbReference type="Proteomes" id="UP000444721">
    <property type="component" value="Unassembled WGS sequence"/>
</dbReference>
<keyword evidence="3" id="KW-1185">Reference proteome</keyword>
<feature type="region of interest" description="Disordered" evidence="1">
    <location>
        <begin position="1"/>
        <end position="46"/>
    </location>
</feature>
<dbReference type="EMBL" id="VFQX01000061">
    <property type="protein sequence ID" value="KAF0973359.1"/>
    <property type="molecule type" value="Genomic_DNA"/>
</dbReference>
<feature type="compositionally biased region" description="Polar residues" evidence="1">
    <location>
        <begin position="1"/>
        <end position="11"/>
    </location>
</feature>
<name>A0A6A5BKH5_NAEFO</name>
<accession>A0A6A5BKH5</accession>
<feature type="region of interest" description="Disordered" evidence="1">
    <location>
        <begin position="89"/>
        <end position="130"/>
    </location>
</feature>
<dbReference type="VEuPathDB" id="AmoebaDB:NF0072920"/>
<evidence type="ECO:0000313" key="2">
    <source>
        <dbReference type="EMBL" id="KAF0973359.1"/>
    </source>
</evidence>
<sequence length="172" mass="19346">MQSTSLPSSQHELVRSESISSVQSSQESLLSHTTTTTATVQTPPSHQTFIPFFQNHHHQQQYLNNHSPFINTSPSNDSISITIETLEEGDQDNHSGQYGIPQTTTMSHKTSSNSQPHTRRLDKPSQPQEESGLFASFVDSLIEYFEDWLEEPVRGDKMEQVAEAKTQLNGLY</sequence>
<dbReference type="VEuPathDB" id="AmoebaDB:FDP41_008566"/>
<organism evidence="2 3">
    <name type="scientific">Naegleria fowleri</name>
    <name type="common">Brain eating amoeba</name>
    <dbReference type="NCBI Taxonomy" id="5763"/>
    <lineage>
        <taxon>Eukaryota</taxon>
        <taxon>Discoba</taxon>
        <taxon>Heterolobosea</taxon>
        <taxon>Tetramitia</taxon>
        <taxon>Eutetramitia</taxon>
        <taxon>Vahlkampfiidae</taxon>
        <taxon>Naegleria</taxon>
    </lineage>
</organism>
<dbReference type="OrthoDB" id="10594933at2759"/>
<comment type="caution">
    <text evidence="2">The sequence shown here is derived from an EMBL/GenBank/DDBJ whole genome shotgun (WGS) entry which is preliminary data.</text>
</comment>
<evidence type="ECO:0000313" key="3">
    <source>
        <dbReference type="Proteomes" id="UP000444721"/>
    </source>
</evidence>
<reference evidence="2 3" key="1">
    <citation type="journal article" date="2019" name="Sci. Rep.">
        <title>Nanopore sequencing improves the draft genome of the human pathogenic amoeba Naegleria fowleri.</title>
        <authorList>
            <person name="Liechti N."/>
            <person name="Schurch N."/>
            <person name="Bruggmann R."/>
            <person name="Wittwer M."/>
        </authorList>
    </citation>
    <scope>NUCLEOTIDE SEQUENCE [LARGE SCALE GENOMIC DNA]</scope>
    <source>
        <strain evidence="2 3">ATCC 30894</strain>
    </source>
</reference>
<feature type="compositionally biased region" description="Polar residues" evidence="1">
    <location>
        <begin position="94"/>
        <end position="116"/>
    </location>
</feature>
<proteinExistence type="predicted"/>
<protein>
    <submittedName>
        <fullName evidence="2">Uncharacterized protein</fullName>
    </submittedName>
</protein>
<dbReference type="VEuPathDB" id="AmoebaDB:NfTy_092420"/>